<gene>
    <name evidence="1" type="ORF">ACEG17_03295</name>
</gene>
<dbReference type="RefSeq" id="WP_372582539.1">
    <property type="nucleotide sequence ID" value="NZ_JBGORW010000003.1"/>
</dbReference>
<dbReference type="Proteomes" id="UP001571581">
    <property type="component" value="Unassembled WGS sequence"/>
</dbReference>
<name>A0ABV4S5X2_9FUSO</name>
<accession>A0ABV4S5X2</accession>
<sequence length="163" mass="19236">MKISAKYENKLKKLFELSKKTHVVNFQLKNEELISNFSNISDEEKINIIKEGIKIACQRKNSSEIENLMLSISFFKLYDRSEFIEDYIKLAKEEFHEEHETIASYFQGFHLPKTIDSIYELATSNFEKYRWDDNFALVRKCCFALGDINTPKAKEKLECIITK</sequence>
<proteinExistence type="predicted"/>
<comment type="caution">
    <text evidence="1">The sequence shown here is derived from an EMBL/GenBank/DDBJ whole genome shotgun (WGS) entry which is preliminary data.</text>
</comment>
<protein>
    <submittedName>
        <fullName evidence="1">HEAT repeat domain-containing protein</fullName>
    </submittedName>
</protein>
<reference evidence="1 2" key="1">
    <citation type="submission" date="2024-07" db="EMBL/GenBank/DDBJ databases">
        <authorList>
            <person name="Li X.-J."/>
            <person name="Wang X."/>
        </authorList>
    </citation>
    <scope>NUCLEOTIDE SEQUENCE [LARGE SCALE GENOMIC DNA]</scope>
    <source>
        <strain evidence="1 2">DSM 23441</strain>
    </source>
</reference>
<keyword evidence="2" id="KW-1185">Reference proteome</keyword>
<evidence type="ECO:0000313" key="2">
    <source>
        <dbReference type="Proteomes" id="UP001571581"/>
    </source>
</evidence>
<dbReference type="EMBL" id="JBGORW010000003">
    <property type="protein sequence ID" value="MFA3799210.1"/>
    <property type="molecule type" value="Genomic_DNA"/>
</dbReference>
<evidence type="ECO:0000313" key="1">
    <source>
        <dbReference type="EMBL" id="MFA3799210.1"/>
    </source>
</evidence>
<organism evidence="1 2">
    <name type="scientific">Leptotrichia hongkongensis</name>
    <dbReference type="NCBI Taxonomy" id="554406"/>
    <lineage>
        <taxon>Bacteria</taxon>
        <taxon>Fusobacteriati</taxon>
        <taxon>Fusobacteriota</taxon>
        <taxon>Fusobacteriia</taxon>
        <taxon>Fusobacteriales</taxon>
        <taxon>Leptotrichiaceae</taxon>
        <taxon>Leptotrichia</taxon>
    </lineage>
</organism>